<dbReference type="Proteomes" id="UP000006753">
    <property type="component" value="Unassembled WGS sequence"/>
</dbReference>
<proteinExistence type="predicted"/>
<keyword evidence="2" id="KW-1185">Reference proteome</keyword>
<dbReference type="InParanoid" id="K1WZS5"/>
<sequence length="317" mass="35472">MALNQTGPNTHEYSSKTIKFLDSPDKTATAQGVVSPLILGNTSTPRSLSTSHFKYEWAAAIDGEENEDWHLVSCQSKENEPDISTFAGNIDRELGVFSIFLCAIYNKPYSLEGPADLEDLVKMADYYCALPAVSRTLDAAMLRSQMLAYDLIELPCTYLALATTVRSALLFRESLIYAVGPYSSPGYHLIECHKLRKIARHAWAEVGAKVAEFTVRMLSQIYSDRRMGSTTTSESLLMELEAASSTLASRVNLPMLIRQLGEPKNGLHDQMREAFYSLLDDKRVLTLTEPVESLCDYFLCAEIADEDLPWDINELDW</sequence>
<dbReference type="OrthoDB" id="2129688at2759"/>
<protein>
    <submittedName>
        <fullName evidence="1">Uncharacterized protein</fullName>
    </submittedName>
</protein>
<dbReference type="PANTHER" id="PTHR38119">
    <property type="entry name" value="BTB DOMAIN-CONTAINING PROTEIN-RELATED"/>
    <property type="match status" value="1"/>
</dbReference>
<accession>K1WZS5</accession>
<organism evidence="1 2">
    <name type="scientific">Marssonina brunnea f. sp. multigermtubi (strain MB_m1)</name>
    <name type="common">Marssonina leaf spot fungus</name>
    <dbReference type="NCBI Taxonomy" id="1072389"/>
    <lineage>
        <taxon>Eukaryota</taxon>
        <taxon>Fungi</taxon>
        <taxon>Dikarya</taxon>
        <taxon>Ascomycota</taxon>
        <taxon>Pezizomycotina</taxon>
        <taxon>Leotiomycetes</taxon>
        <taxon>Helotiales</taxon>
        <taxon>Drepanopezizaceae</taxon>
        <taxon>Drepanopeziza</taxon>
    </lineage>
</organism>
<dbReference type="KEGG" id="mbe:MBM_03489"/>
<dbReference type="HOGENOM" id="CLU_071338_0_0_1"/>
<reference evidence="1 2" key="1">
    <citation type="journal article" date="2012" name="BMC Genomics">
        <title>Sequencing the genome of Marssonina brunnea reveals fungus-poplar co-evolution.</title>
        <authorList>
            <person name="Zhu S."/>
            <person name="Cao Y.-Z."/>
            <person name="Jiang C."/>
            <person name="Tan B.-Y."/>
            <person name="Wang Z."/>
            <person name="Feng S."/>
            <person name="Zhang L."/>
            <person name="Su X.-H."/>
            <person name="Brejova B."/>
            <person name="Vinar T."/>
            <person name="Xu M."/>
            <person name="Wang M.-X."/>
            <person name="Zhang S.-G."/>
            <person name="Huang M.-R."/>
            <person name="Wu R."/>
            <person name="Zhou Y."/>
        </authorList>
    </citation>
    <scope>NUCLEOTIDE SEQUENCE [LARGE SCALE GENOMIC DNA]</scope>
    <source>
        <strain evidence="1 2">MB_m1</strain>
    </source>
</reference>
<evidence type="ECO:0000313" key="2">
    <source>
        <dbReference type="Proteomes" id="UP000006753"/>
    </source>
</evidence>
<dbReference type="PANTHER" id="PTHR38119:SF1">
    <property type="entry name" value="BTB DOMAIN-CONTAINING PROTEIN"/>
    <property type="match status" value="1"/>
</dbReference>
<dbReference type="AlphaFoldDB" id="K1WZS5"/>
<gene>
    <name evidence="1" type="ORF">MBM_03489</name>
</gene>
<name>K1WZS5_MARBU</name>
<dbReference type="EMBL" id="JH921433">
    <property type="protein sequence ID" value="EKD18496.1"/>
    <property type="molecule type" value="Genomic_DNA"/>
</dbReference>
<evidence type="ECO:0000313" key="1">
    <source>
        <dbReference type="EMBL" id="EKD18496.1"/>
    </source>
</evidence>
<dbReference type="OMA" id="TIDHANE"/>